<dbReference type="AlphaFoldDB" id="A0A853FFD9"/>
<reference evidence="1 2" key="1">
    <citation type="submission" date="2020-07" db="EMBL/GenBank/DDBJ databases">
        <title>Taxonomic revisions and descriptions of new bacterial species based on genomic comparisons in the high-G+C-content subgroup of the family Alcaligenaceae.</title>
        <authorList>
            <person name="Szabo A."/>
            <person name="Felfoldi T."/>
        </authorList>
    </citation>
    <scope>NUCLEOTIDE SEQUENCE [LARGE SCALE GENOMIC DNA]</scope>
    <source>
        <strain evidence="1 2">DSM 25264</strain>
    </source>
</reference>
<dbReference type="Proteomes" id="UP000580517">
    <property type="component" value="Unassembled WGS sequence"/>
</dbReference>
<organism evidence="1 2">
    <name type="scientific">Allopusillimonas soli</name>
    <dbReference type="NCBI Taxonomy" id="659016"/>
    <lineage>
        <taxon>Bacteria</taxon>
        <taxon>Pseudomonadati</taxon>
        <taxon>Pseudomonadota</taxon>
        <taxon>Betaproteobacteria</taxon>
        <taxon>Burkholderiales</taxon>
        <taxon>Alcaligenaceae</taxon>
        <taxon>Allopusillimonas</taxon>
    </lineage>
</organism>
<evidence type="ECO:0000313" key="1">
    <source>
        <dbReference type="EMBL" id="NYT38589.1"/>
    </source>
</evidence>
<dbReference type="RefSeq" id="WP_129970833.1">
    <property type="nucleotide sequence ID" value="NZ_JACCEW010000006.1"/>
</dbReference>
<keyword evidence="2" id="KW-1185">Reference proteome</keyword>
<protein>
    <submittedName>
        <fullName evidence="1">Uncharacterized protein</fullName>
    </submittedName>
</protein>
<dbReference type="EMBL" id="JACCEW010000006">
    <property type="protein sequence ID" value="NYT38589.1"/>
    <property type="molecule type" value="Genomic_DNA"/>
</dbReference>
<accession>A0A853FFD9</accession>
<sequence>MSSHRTGNLGFAASCTDAPCAAPDMPNHASTDRSRARNEWRTGLAIFLRAVMRHLRLPLPDTSTPNATLIRHNELNKAWASALPRLSHLDAHVLRDIGAPPWVISEIAWRQHRVAHLHTHRYLRDIDVC</sequence>
<evidence type="ECO:0000313" key="2">
    <source>
        <dbReference type="Proteomes" id="UP000580517"/>
    </source>
</evidence>
<proteinExistence type="predicted"/>
<name>A0A853FFD9_9BURK</name>
<comment type="caution">
    <text evidence="1">The sequence shown here is derived from an EMBL/GenBank/DDBJ whole genome shotgun (WGS) entry which is preliminary data.</text>
</comment>
<dbReference type="OrthoDB" id="9154218at2"/>
<gene>
    <name evidence="1" type="ORF">H0A68_17030</name>
</gene>